<comment type="similarity">
    <text evidence="2">Belongs to the class-V pyridoxal-phosphate-dependent aminotransferase family.</text>
</comment>
<dbReference type="Proteomes" id="UP001496674">
    <property type="component" value="Chromosome"/>
</dbReference>
<feature type="domain" description="Aminotransferase class V" evidence="4">
    <location>
        <begin position="32"/>
        <end position="314"/>
    </location>
</feature>
<keyword evidence="3" id="KW-0663">Pyridoxal phosphate</keyword>
<keyword evidence="5" id="KW-0032">Aminotransferase</keyword>
<dbReference type="InterPro" id="IPR000192">
    <property type="entry name" value="Aminotrans_V_dom"/>
</dbReference>
<reference evidence="5 6" key="1">
    <citation type="submission" date="2023-04" db="EMBL/GenBank/DDBJ databases">
        <title>Draft genome sequence of acteroides sedimenti strain YN3PY1.</title>
        <authorList>
            <person name="Yoshida N."/>
        </authorList>
    </citation>
    <scope>NUCLEOTIDE SEQUENCE [LARGE SCALE GENOMIC DNA]</scope>
    <source>
        <strain evidence="5 6">YN3PY1</strain>
    </source>
</reference>
<proteinExistence type="inferred from homology"/>
<dbReference type="Gene3D" id="3.40.640.10">
    <property type="entry name" value="Type I PLP-dependent aspartate aminotransferase-like (Major domain)"/>
    <property type="match status" value="1"/>
</dbReference>
<evidence type="ECO:0000256" key="2">
    <source>
        <dbReference type="ARBA" id="ARBA00009236"/>
    </source>
</evidence>
<name>A0ABN6Z6H7_9BACE</name>
<evidence type="ECO:0000256" key="3">
    <source>
        <dbReference type="ARBA" id="ARBA00022898"/>
    </source>
</evidence>
<dbReference type="Gene3D" id="3.90.1150.10">
    <property type="entry name" value="Aspartate Aminotransferase, domain 1"/>
    <property type="match status" value="1"/>
</dbReference>
<dbReference type="InterPro" id="IPR015422">
    <property type="entry name" value="PyrdxlP-dep_Trfase_small"/>
</dbReference>
<comment type="cofactor">
    <cofactor evidence="1">
        <name>pyridoxal 5'-phosphate</name>
        <dbReference type="ChEBI" id="CHEBI:597326"/>
    </cofactor>
</comment>
<accession>A0ABN6Z6H7</accession>
<evidence type="ECO:0000259" key="4">
    <source>
        <dbReference type="Pfam" id="PF00266"/>
    </source>
</evidence>
<sequence length="345" mass="39462">MKSYVFPGNIENEILQVGAEQIPYMRTSFFSGIVKESEQLLLEQIHCKNGRVIFYTGSGTGAMDAVVSNFVTLKKKSFILAGGSFGYRWKDLCEYYHCPYHLFEVPFAKSPDYSEMEEQIKKANPDVFLCQHHETSTGELYNLSRIAEICKKYDVFLVVDAISSFLSDPLDMNSLNIGMCITSSQKGLNIPPGLSFVFLSEKALSEEYNHLSYYFDFKENLKNLERGQTPYSPATTLFLQLHKRLKMNSEIGVDAIIDKVRKRALYFRAKCKEHEWLIPAENPSNCITGFFVNRNGDILFNELLKENIYIMPGSTPGFFRVSHLGLQSEEDIDYLVSRIKAIEEK</sequence>
<dbReference type="InterPro" id="IPR015424">
    <property type="entry name" value="PyrdxlP-dep_Trfase"/>
</dbReference>
<protein>
    <submittedName>
        <fullName evidence="5">Class V aminotransferase</fullName>
    </submittedName>
</protein>
<dbReference type="SUPFAM" id="SSF53383">
    <property type="entry name" value="PLP-dependent transferases"/>
    <property type="match status" value="1"/>
</dbReference>
<dbReference type="Pfam" id="PF00266">
    <property type="entry name" value="Aminotran_5"/>
    <property type="match status" value="1"/>
</dbReference>
<dbReference type="GO" id="GO:0008483">
    <property type="term" value="F:transaminase activity"/>
    <property type="evidence" value="ECO:0007669"/>
    <property type="project" value="UniProtKB-KW"/>
</dbReference>
<keyword evidence="6" id="KW-1185">Reference proteome</keyword>
<dbReference type="InterPro" id="IPR024169">
    <property type="entry name" value="SP_NH2Trfase/AEP_transaminase"/>
</dbReference>
<dbReference type="EMBL" id="AP028055">
    <property type="protein sequence ID" value="BEH00123.1"/>
    <property type="molecule type" value="Genomic_DNA"/>
</dbReference>
<dbReference type="PANTHER" id="PTHR21152">
    <property type="entry name" value="AMINOTRANSFERASE CLASS V"/>
    <property type="match status" value="1"/>
</dbReference>
<organism evidence="5 6">
    <name type="scientific">Bacteroides sedimenti</name>
    <dbReference type="NCBI Taxonomy" id="2136147"/>
    <lineage>
        <taxon>Bacteria</taxon>
        <taxon>Pseudomonadati</taxon>
        <taxon>Bacteroidota</taxon>
        <taxon>Bacteroidia</taxon>
        <taxon>Bacteroidales</taxon>
        <taxon>Bacteroidaceae</taxon>
        <taxon>Bacteroides</taxon>
    </lineage>
</organism>
<evidence type="ECO:0000313" key="5">
    <source>
        <dbReference type="EMBL" id="BEH00123.1"/>
    </source>
</evidence>
<dbReference type="RefSeq" id="WP_353331193.1">
    <property type="nucleotide sequence ID" value="NZ_AP028055.1"/>
</dbReference>
<evidence type="ECO:0000256" key="1">
    <source>
        <dbReference type="ARBA" id="ARBA00001933"/>
    </source>
</evidence>
<gene>
    <name evidence="5" type="ORF">BSYN_23870</name>
</gene>
<dbReference type="PANTHER" id="PTHR21152:SF40">
    <property type="entry name" value="ALANINE--GLYOXYLATE AMINOTRANSFERASE"/>
    <property type="match status" value="1"/>
</dbReference>
<keyword evidence="5" id="KW-0808">Transferase</keyword>
<evidence type="ECO:0000313" key="6">
    <source>
        <dbReference type="Proteomes" id="UP001496674"/>
    </source>
</evidence>
<dbReference type="InterPro" id="IPR015421">
    <property type="entry name" value="PyrdxlP-dep_Trfase_major"/>
</dbReference>
<dbReference type="PIRSF" id="PIRSF000524">
    <property type="entry name" value="SPT"/>
    <property type="match status" value="1"/>
</dbReference>